<organism evidence="1 2">
    <name type="scientific">Taxus chinensis</name>
    <name type="common">Chinese yew</name>
    <name type="synonym">Taxus wallichiana var. chinensis</name>
    <dbReference type="NCBI Taxonomy" id="29808"/>
    <lineage>
        <taxon>Eukaryota</taxon>
        <taxon>Viridiplantae</taxon>
        <taxon>Streptophyta</taxon>
        <taxon>Embryophyta</taxon>
        <taxon>Tracheophyta</taxon>
        <taxon>Spermatophyta</taxon>
        <taxon>Pinopsida</taxon>
        <taxon>Pinidae</taxon>
        <taxon>Conifers II</taxon>
        <taxon>Cupressales</taxon>
        <taxon>Taxaceae</taxon>
        <taxon>Taxus</taxon>
    </lineage>
</organism>
<dbReference type="AlphaFoldDB" id="A0AA38LKF5"/>
<reference evidence="1 2" key="1">
    <citation type="journal article" date="2021" name="Nat. Plants">
        <title>The Taxus genome provides insights into paclitaxel biosynthesis.</title>
        <authorList>
            <person name="Xiong X."/>
            <person name="Gou J."/>
            <person name="Liao Q."/>
            <person name="Li Y."/>
            <person name="Zhou Q."/>
            <person name="Bi G."/>
            <person name="Li C."/>
            <person name="Du R."/>
            <person name="Wang X."/>
            <person name="Sun T."/>
            <person name="Guo L."/>
            <person name="Liang H."/>
            <person name="Lu P."/>
            <person name="Wu Y."/>
            <person name="Zhang Z."/>
            <person name="Ro D.K."/>
            <person name="Shang Y."/>
            <person name="Huang S."/>
            <person name="Yan J."/>
        </authorList>
    </citation>
    <scope>NUCLEOTIDE SEQUENCE [LARGE SCALE GENOMIC DNA]</scope>
    <source>
        <strain evidence="1">Ta-2019</strain>
    </source>
</reference>
<gene>
    <name evidence="1" type="ORF">KI387_004545</name>
</gene>
<proteinExistence type="predicted"/>
<accession>A0AA38LKF5</accession>
<evidence type="ECO:0000313" key="1">
    <source>
        <dbReference type="EMBL" id="KAH9324367.1"/>
    </source>
</evidence>
<feature type="non-terminal residue" evidence="1">
    <location>
        <position position="1"/>
    </location>
</feature>
<comment type="caution">
    <text evidence="1">The sequence shown here is derived from an EMBL/GenBank/DDBJ whole genome shotgun (WGS) entry which is preliminary data.</text>
</comment>
<evidence type="ECO:0000313" key="2">
    <source>
        <dbReference type="Proteomes" id="UP000824469"/>
    </source>
</evidence>
<protein>
    <submittedName>
        <fullName evidence="1">Uncharacterized protein</fullName>
    </submittedName>
</protein>
<sequence length="52" mass="5932">SFTKNPSFMNLNGPLFHSWHLGGNVSGFSELNYEPSNNQDVREGHLFENFSM</sequence>
<name>A0AA38LKF5_TAXCH</name>
<dbReference type="Proteomes" id="UP000824469">
    <property type="component" value="Unassembled WGS sequence"/>
</dbReference>
<feature type="non-terminal residue" evidence="1">
    <location>
        <position position="52"/>
    </location>
</feature>
<keyword evidence="2" id="KW-1185">Reference proteome</keyword>
<dbReference type="EMBL" id="JAHRHJ020000002">
    <property type="protein sequence ID" value="KAH9324367.1"/>
    <property type="molecule type" value="Genomic_DNA"/>
</dbReference>